<name>A0A2J6SS04_9HELO</name>
<evidence type="ECO:0000313" key="2">
    <source>
        <dbReference type="EMBL" id="PMD53565.1"/>
    </source>
</evidence>
<dbReference type="GeneID" id="36578681"/>
<proteinExistence type="predicted"/>
<keyword evidence="1" id="KW-0732">Signal</keyword>
<dbReference type="RefSeq" id="XP_024730469.1">
    <property type="nucleotide sequence ID" value="XM_024870599.1"/>
</dbReference>
<dbReference type="AlphaFoldDB" id="A0A2J6SS04"/>
<keyword evidence="3" id="KW-1185">Reference proteome</keyword>
<evidence type="ECO:0000256" key="1">
    <source>
        <dbReference type="SAM" id="SignalP"/>
    </source>
</evidence>
<dbReference type="OrthoDB" id="3563388at2759"/>
<protein>
    <submittedName>
        <fullName evidence="2">Uncharacterized protein</fullName>
    </submittedName>
</protein>
<feature type="signal peptide" evidence="1">
    <location>
        <begin position="1"/>
        <end position="22"/>
    </location>
</feature>
<sequence length="225" mass="24631">MHISFFQLCILLGIIYTAPISAHPKLPFPQNFHLAISASHQSQNQHPFLILPPTPPHPTQPCHNSSPIHGIIHMRSPLHHHVPLSFTVNTSTCAPRHPASQNMLKNLSSKILTEHPVGITFSDPSKPLQLSSSTKHRIASQRKFTVALGLSLIIVPEEGEKGEDHQDVEGIAAGELGFLFRLFERAIEDLDVALRDRGAGLGSVVLEGGVEGVEMRCEFGMSCED</sequence>
<feature type="chain" id="PRO_5014400269" evidence="1">
    <location>
        <begin position="23"/>
        <end position="225"/>
    </location>
</feature>
<organism evidence="2 3">
    <name type="scientific">Hyaloscypha bicolor E</name>
    <dbReference type="NCBI Taxonomy" id="1095630"/>
    <lineage>
        <taxon>Eukaryota</taxon>
        <taxon>Fungi</taxon>
        <taxon>Dikarya</taxon>
        <taxon>Ascomycota</taxon>
        <taxon>Pezizomycotina</taxon>
        <taxon>Leotiomycetes</taxon>
        <taxon>Helotiales</taxon>
        <taxon>Hyaloscyphaceae</taxon>
        <taxon>Hyaloscypha</taxon>
        <taxon>Hyaloscypha bicolor</taxon>
    </lineage>
</organism>
<dbReference type="InParanoid" id="A0A2J6SS04"/>
<dbReference type="Proteomes" id="UP000235371">
    <property type="component" value="Unassembled WGS sequence"/>
</dbReference>
<accession>A0A2J6SS04</accession>
<evidence type="ECO:0000313" key="3">
    <source>
        <dbReference type="Proteomes" id="UP000235371"/>
    </source>
</evidence>
<gene>
    <name evidence="2" type="ORF">K444DRAFT_150049</name>
</gene>
<reference evidence="2 3" key="1">
    <citation type="submission" date="2016-04" db="EMBL/GenBank/DDBJ databases">
        <title>A degradative enzymes factory behind the ericoid mycorrhizal symbiosis.</title>
        <authorList>
            <consortium name="DOE Joint Genome Institute"/>
            <person name="Martino E."/>
            <person name="Morin E."/>
            <person name="Grelet G."/>
            <person name="Kuo A."/>
            <person name="Kohler A."/>
            <person name="Daghino S."/>
            <person name="Barry K."/>
            <person name="Choi C."/>
            <person name="Cichocki N."/>
            <person name="Clum A."/>
            <person name="Copeland A."/>
            <person name="Hainaut M."/>
            <person name="Haridas S."/>
            <person name="Labutti K."/>
            <person name="Lindquist E."/>
            <person name="Lipzen A."/>
            <person name="Khouja H.-R."/>
            <person name="Murat C."/>
            <person name="Ohm R."/>
            <person name="Olson A."/>
            <person name="Spatafora J."/>
            <person name="Veneault-Fourrey C."/>
            <person name="Henrissat B."/>
            <person name="Grigoriev I."/>
            <person name="Martin F."/>
            <person name="Perotto S."/>
        </authorList>
    </citation>
    <scope>NUCLEOTIDE SEQUENCE [LARGE SCALE GENOMIC DNA]</scope>
    <source>
        <strain evidence="2 3">E</strain>
    </source>
</reference>
<dbReference type="EMBL" id="KZ613872">
    <property type="protein sequence ID" value="PMD53565.1"/>
    <property type="molecule type" value="Genomic_DNA"/>
</dbReference>